<feature type="transmembrane region" description="Helical" evidence="1">
    <location>
        <begin position="16"/>
        <end position="34"/>
    </location>
</feature>
<sequence>MLKITIRRFTIRHRNILYGISYIVWMLTLIRRMILTNPSNSGECCSLGCRAEKSIAEKCKANNFFSTAINMVSGLFVFKGEDECEQHYKVICMLIPYEILLLGVICEVMSNFIFTSPGVFGLLLLFWLGGYRMRTFMATIEPAGKFVPLIQCHKTVDYWFNEERLKIDTSKSTILRVGLKPVRNTVSSNRRLSTEYISFKFCLGPTNLFETLDHLMRASSCLSHRYPRRELIGSTAVAVANSSLHHITNTARSQL</sequence>
<keyword evidence="1" id="KW-0812">Transmembrane</keyword>
<name>A0A1I8ETK0_WUCBA</name>
<dbReference type="AlphaFoldDB" id="A0A1I8ETK0"/>
<dbReference type="WBParaSite" id="maker-PairedContig_4974-snap-gene-0.2-mRNA-1">
    <property type="protein sequence ID" value="maker-PairedContig_4974-snap-gene-0.2-mRNA-1"/>
    <property type="gene ID" value="maker-PairedContig_4974-snap-gene-0.2"/>
</dbReference>
<evidence type="ECO:0000313" key="2">
    <source>
        <dbReference type="WBParaSite" id="maker-PairedContig_4974-snap-gene-0.2-mRNA-1"/>
    </source>
</evidence>
<evidence type="ECO:0000256" key="1">
    <source>
        <dbReference type="SAM" id="Phobius"/>
    </source>
</evidence>
<keyword evidence="1" id="KW-1133">Transmembrane helix</keyword>
<proteinExistence type="predicted"/>
<reference evidence="2" key="1">
    <citation type="submission" date="2016-11" db="UniProtKB">
        <authorList>
            <consortium name="WormBaseParasite"/>
        </authorList>
    </citation>
    <scope>IDENTIFICATION</scope>
    <source>
        <strain evidence="2">pt0022</strain>
    </source>
</reference>
<dbReference type="STRING" id="6293.A0A1I8ETK0"/>
<keyword evidence="1" id="KW-0472">Membrane</keyword>
<organism evidence="2">
    <name type="scientific">Wuchereria bancrofti</name>
    <dbReference type="NCBI Taxonomy" id="6293"/>
    <lineage>
        <taxon>Eukaryota</taxon>
        <taxon>Metazoa</taxon>
        <taxon>Ecdysozoa</taxon>
        <taxon>Nematoda</taxon>
        <taxon>Chromadorea</taxon>
        <taxon>Rhabditida</taxon>
        <taxon>Spirurina</taxon>
        <taxon>Spiruromorpha</taxon>
        <taxon>Filarioidea</taxon>
        <taxon>Onchocercidae</taxon>
        <taxon>Wuchereria</taxon>
    </lineage>
</organism>
<feature type="transmembrane region" description="Helical" evidence="1">
    <location>
        <begin position="99"/>
        <end position="128"/>
    </location>
</feature>
<accession>A0A1I8ETK0</accession>
<protein>
    <submittedName>
        <fullName evidence="2">Uncharacterized protein</fullName>
    </submittedName>
</protein>